<dbReference type="InterPro" id="IPR029069">
    <property type="entry name" value="HotDog_dom_sf"/>
</dbReference>
<sequence length="127" mass="14132">MEDRHSLLFDYLDFKREPDENGTIVIRSVLKEKHLLDEENIGAGVFQILLDTAIGTAVSEKARCFAVTLQLHTNIFDSAKKDILFCRAKVLHSTAKSAYGEGKILDASGRMIANGQASFKLISYKNV</sequence>
<dbReference type="EMBL" id="QGTW01000009">
    <property type="protein sequence ID" value="PWW26986.1"/>
    <property type="molecule type" value="Genomic_DNA"/>
</dbReference>
<dbReference type="SUPFAM" id="SSF54637">
    <property type="entry name" value="Thioesterase/thiol ester dehydrase-isomerase"/>
    <property type="match status" value="1"/>
</dbReference>
<evidence type="ECO:0000313" key="2">
    <source>
        <dbReference type="Proteomes" id="UP000247150"/>
    </source>
</evidence>
<evidence type="ECO:0000313" key="1">
    <source>
        <dbReference type="EMBL" id="PWW26986.1"/>
    </source>
</evidence>
<dbReference type="AlphaFoldDB" id="A0A2V2ZUH5"/>
<name>A0A2V2ZUH5_9BACI</name>
<proteinExistence type="predicted"/>
<reference evidence="1 2" key="1">
    <citation type="submission" date="2018-05" db="EMBL/GenBank/DDBJ databases">
        <title>Freshwater and sediment microbial communities from various areas in North America, analyzing microbe dynamics in response to fracking.</title>
        <authorList>
            <person name="Lamendella R."/>
        </authorList>
    </citation>
    <scope>NUCLEOTIDE SEQUENCE [LARGE SCALE GENOMIC DNA]</scope>
    <source>
        <strain evidence="1 2">15_TX</strain>
    </source>
</reference>
<dbReference type="Gene3D" id="3.10.129.10">
    <property type="entry name" value="Hotdog Thioesterase"/>
    <property type="match status" value="1"/>
</dbReference>
<dbReference type="CDD" id="cd03443">
    <property type="entry name" value="PaaI_thioesterase"/>
    <property type="match status" value="1"/>
</dbReference>
<protein>
    <submittedName>
        <fullName evidence="1">Uncharacterized protein (TIGR00369 family)</fullName>
    </submittedName>
</protein>
<accession>A0A2V2ZUH5</accession>
<organism evidence="1 2">
    <name type="scientific">Cytobacillus oceanisediminis</name>
    <dbReference type="NCBI Taxonomy" id="665099"/>
    <lineage>
        <taxon>Bacteria</taxon>
        <taxon>Bacillati</taxon>
        <taxon>Bacillota</taxon>
        <taxon>Bacilli</taxon>
        <taxon>Bacillales</taxon>
        <taxon>Bacillaceae</taxon>
        <taxon>Cytobacillus</taxon>
    </lineage>
</organism>
<dbReference type="RefSeq" id="WP_110065942.1">
    <property type="nucleotide sequence ID" value="NZ_QGTW01000009.1"/>
</dbReference>
<comment type="caution">
    <text evidence="1">The sequence shown here is derived from an EMBL/GenBank/DDBJ whole genome shotgun (WGS) entry which is preliminary data.</text>
</comment>
<gene>
    <name evidence="1" type="ORF">DFO73_109152</name>
</gene>
<dbReference type="OrthoDB" id="4717506at2"/>
<dbReference type="Proteomes" id="UP000247150">
    <property type="component" value="Unassembled WGS sequence"/>
</dbReference>